<dbReference type="AlphaFoldDB" id="A0AAD5VCU7"/>
<reference evidence="1" key="1">
    <citation type="submission" date="2022-07" db="EMBL/GenBank/DDBJ databases">
        <title>Genome Sequence of Physisporinus lineatus.</title>
        <authorList>
            <person name="Buettner E."/>
        </authorList>
    </citation>
    <scope>NUCLEOTIDE SEQUENCE</scope>
    <source>
        <strain evidence="1">VT162</strain>
    </source>
</reference>
<sequence>MSTSGLYRIDLSSFDDIEQFANILRPHIPHSLVILGSLFSTSDNLASAGTISPSLFAWISFEDLKNPPELFSAITYSPSNDHQFRFFCSAESRTGSANFEERRHVSDVMKTFTQSIVSGHEPMQGIDLRNIVKALQHDSRPLLHFGSVNDKWLHCLQPRCSLVIPCLKVLRVPSPAKPPQLTGPWEITPIREDDIDFIRSRTVFPRSYEFIRSRLPWSICVRPKGGQCHPIAWQFLLPDGSFGMLHTEPGYRRMNLARTCSAASCYSLEQLYRTEDENKRGKYPHERWAWADILLDNTPCIEMTASMDDWGSDNGWVCHWMYITLEDRAVSGQTVPRPRL</sequence>
<name>A0AAD5VCU7_9APHY</name>
<proteinExistence type="predicted"/>
<keyword evidence="2" id="KW-1185">Reference proteome</keyword>
<organism evidence="1 2">
    <name type="scientific">Meripilus lineatus</name>
    <dbReference type="NCBI Taxonomy" id="2056292"/>
    <lineage>
        <taxon>Eukaryota</taxon>
        <taxon>Fungi</taxon>
        <taxon>Dikarya</taxon>
        <taxon>Basidiomycota</taxon>
        <taxon>Agaricomycotina</taxon>
        <taxon>Agaricomycetes</taxon>
        <taxon>Polyporales</taxon>
        <taxon>Meripilaceae</taxon>
        <taxon>Meripilus</taxon>
    </lineage>
</organism>
<dbReference type="Gene3D" id="3.40.630.30">
    <property type="match status" value="1"/>
</dbReference>
<evidence type="ECO:0000313" key="2">
    <source>
        <dbReference type="Proteomes" id="UP001212997"/>
    </source>
</evidence>
<dbReference type="EMBL" id="JANAWD010000003">
    <property type="protein sequence ID" value="KAJ3492122.1"/>
    <property type="molecule type" value="Genomic_DNA"/>
</dbReference>
<protein>
    <submittedName>
        <fullName evidence="1">Uncharacterized protein</fullName>
    </submittedName>
</protein>
<evidence type="ECO:0000313" key="1">
    <source>
        <dbReference type="EMBL" id="KAJ3492122.1"/>
    </source>
</evidence>
<comment type="caution">
    <text evidence="1">The sequence shown here is derived from an EMBL/GenBank/DDBJ whole genome shotgun (WGS) entry which is preliminary data.</text>
</comment>
<gene>
    <name evidence="1" type="ORF">NLI96_g207</name>
</gene>
<accession>A0AAD5VCU7</accession>
<dbReference type="Proteomes" id="UP001212997">
    <property type="component" value="Unassembled WGS sequence"/>
</dbReference>